<name>A0AAD4KF42_9EURO</name>
<dbReference type="Proteomes" id="UP001201262">
    <property type="component" value="Unassembled WGS sequence"/>
</dbReference>
<dbReference type="InterPro" id="IPR050287">
    <property type="entry name" value="MTA/SAH_deaminase"/>
</dbReference>
<accession>A0AAD4KF42</accession>
<gene>
    <name evidence="2" type="ORF">BGW36DRAFT_306301</name>
</gene>
<dbReference type="Gene3D" id="3.20.20.140">
    <property type="entry name" value="Metal-dependent hydrolases"/>
    <property type="match status" value="1"/>
</dbReference>
<dbReference type="GeneID" id="70242423"/>
<dbReference type="PANTHER" id="PTHR43794:SF11">
    <property type="entry name" value="AMIDOHYDROLASE-RELATED DOMAIN-CONTAINING PROTEIN"/>
    <property type="match status" value="1"/>
</dbReference>
<evidence type="ECO:0000256" key="1">
    <source>
        <dbReference type="ARBA" id="ARBA00022801"/>
    </source>
</evidence>
<evidence type="ECO:0000313" key="2">
    <source>
        <dbReference type="EMBL" id="KAH8690794.1"/>
    </source>
</evidence>
<keyword evidence="3" id="KW-1185">Reference proteome</keyword>
<dbReference type="InterPro" id="IPR032466">
    <property type="entry name" value="Metal_Hydrolase"/>
</dbReference>
<reference evidence="2" key="1">
    <citation type="submission" date="2021-12" db="EMBL/GenBank/DDBJ databases">
        <title>Convergent genome expansion in fungi linked to evolution of root-endophyte symbiosis.</title>
        <authorList>
            <consortium name="DOE Joint Genome Institute"/>
            <person name="Ke Y.-H."/>
            <person name="Bonito G."/>
            <person name="Liao H.-L."/>
            <person name="Looney B."/>
            <person name="Rojas-Flechas A."/>
            <person name="Nash J."/>
            <person name="Hameed K."/>
            <person name="Schadt C."/>
            <person name="Martin F."/>
            <person name="Crous P.W."/>
            <person name="Miettinen O."/>
            <person name="Magnuson J.K."/>
            <person name="Labbe J."/>
            <person name="Jacobson D."/>
            <person name="Doktycz M.J."/>
            <person name="Veneault-Fourrey C."/>
            <person name="Kuo A."/>
            <person name="Mondo S."/>
            <person name="Calhoun S."/>
            <person name="Riley R."/>
            <person name="Ohm R."/>
            <person name="LaButti K."/>
            <person name="Andreopoulos B."/>
            <person name="Pangilinan J."/>
            <person name="Nolan M."/>
            <person name="Tritt A."/>
            <person name="Clum A."/>
            <person name="Lipzen A."/>
            <person name="Daum C."/>
            <person name="Barry K."/>
            <person name="Grigoriev I.V."/>
            <person name="Vilgalys R."/>
        </authorList>
    </citation>
    <scope>NUCLEOTIDE SEQUENCE</scope>
    <source>
        <strain evidence="2">PMI_201</strain>
    </source>
</reference>
<comment type="caution">
    <text evidence="2">The sequence shown here is derived from an EMBL/GenBank/DDBJ whole genome shotgun (WGS) entry which is preliminary data.</text>
</comment>
<dbReference type="EMBL" id="JAJTJA010000013">
    <property type="protein sequence ID" value="KAH8690794.1"/>
    <property type="molecule type" value="Genomic_DNA"/>
</dbReference>
<dbReference type="Gene3D" id="2.30.40.10">
    <property type="entry name" value="Urease, subunit C, domain 1"/>
    <property type="match status" value="2"/>
</dbReference>
<dbReference type="SUPFAM" id="SSF51556">
    <property type="entry name" value="Metallo-dependent hydrolases"/>
    <property type="match status" value="1"/>
</dbReference>
<dbReference type="AlphaFoldDB" id="A0AAD4KF42"/>
<dbReference type="RefSeq" id="XP_046066990.1">
    <property type="nucleotide sequence ID" value="XM_046212136.1"/>
</dbReference>
<dbReference type="PANTHER" id="PTHR43794">
    <property type="entry name" value="AMINOHYDROLASE SSNA-RELATED"/>
    <property type="match status" value="1"/>
</dbReference>
<evidence type="ECO:0008006" key="4">
    <source>
        <dbReference type="Google" id="ProtNLM"/>
    </source>
</evidence>
<dbReference type="InterPro" id="IPR011059">
    <property type="entry name" value="Metal-dep_hydrolase_composite"/>
</dbReference>
<dbReference type="GO" id="GO:0016810">
    <property type="term" value="F:hydrolase activity, acting on carbon-nitrogen (but not peptide) bonds"/>
    <property type="evidence" value="ECO:0007669"/>
    <property type="project" value="InterPro"/>
</dbReference>
<organism evidence="2 3">
    <name type="scientific">Talaromyces proteolyticus</name>
    <dbReference type="NCBI Taxonomy" id="1131652"/>
    <lineage>
        <taxon>Eukaryota</taxon>
        <taxon>Fungi</taxon>
        <taxon>Dikarya</taxon>
        <taxon>Ascomycota</taxon>
        <taxon>Pezizomycotina</taxon>
        <taxon>Eurotiomycetes</taxon>
        <taxon>Eurotiomycetidae</taxon>
        <taxon>Eurotiales</taxon>
        <taxon>Trichocomaceae</taxon>
        <taxon>Talaromyces</taxon>
        <taxon>Talaromyces sect. Bacilispori</taxon>
    </lineage>
</organism>
<protein>
    <recommendedName>
        <fullName evidence="4">Amidohydrolase-related domain-containing protein</fullName>
    </recommendedName>
</protein>
<proteinExistence type="predicted"/>
<keyword evidence="1" id="KW-0378">Hydrolase</keyword>
<dbReference type="SUPFAM" id="SSF51338">
    <property type="entry name" value="Composite domain of metallo-dependent hydrolases"/>
    <property type="match status" value="1"/>
</dbReference>
<evidence type="ECO:0000313" key="3">
    <source>
        <dbReference type="Proteomes" id="UP001201262"/>
    </source>
</evidence>
<sequence>MARTYLIRNGTVVSMDPSIGVVENCDVLIEGSKIAKIGPNIVTGDEVSVIDATNCIVSPGFVDTHRHTWQTQLRTITSNDTLFDYFVKVRNVYGSCYTPEDAYMGNYCGALESINSGITCLVDHCHIINSPAHSDAVVKGLKDAKIRGVFCYGLYQNPLHEGRCEGTAIDDSANPGWREADAARVRREHFPSNEKTDLLRFGFAPAEMERFPLPVTLDEVKFGRSLGAAIITGHISMGYLNKGLYLVRSMAKENLLGPDLLFSHGSALADDEIESLREAGSAISSTPDTELQMGMGQPVCFRAHKMDCHASLGAEAMGLEHIIGSITVGKRADILITSCDSLRLTPLHNPIDGLVLYANGSDIDTVLIDGEIVKQKGAFVHADWKAVGSRLRDSAKAIMERSKAISIERVRAKLLAVMGEEISEI</sequence>